<dbReference type="PANTHER" id="PTHR22382">
    <property type="entry name" value="RIKEN CDNA 4921504E06 GENE"/>
    <property type="match status" value="1"/>
</dbReference>
<dbReference type="HOGENOM" id="CLU_932339_0_0_1"/>
<evidence type="ECO:0000256" key="1">
    <source>
        <dbReference type="SAM" id="Coils"/>
    </source>
</evidence>
<evidence type="ECO:0000313" key="3">
    <source>
        <dbReference type="EMBL" id="ESP01193.1"/>
    </source>
</evidence>
<keyword evidence="4" id="KW-1185">Reference proteome</keyword>
<accession>V4AV50</accession>
<keyword evidence="1" id="KW-0175">Coiled coil</keyword>
<protein>
    <recommendedName>
        <fullName evidence="2">DUF4709 domain-containing protein</fullName>
    </recommendedName>
</protein>
<feature type="coiled-coil region" evidence="1">
    <location>
        <begin position="226"/>
        <end position="295"/>
    </location>
</feature>
<dbReference type="CTD" id="20242169"/>
<dbReference type="RefSeq" id="XP_009048136.1">
    <property type="nucleotide sequence ID" value="XM_009049888.1"/>
</dbReference>
<dbReference type="STRING" id="225164.V4AV50"/>
<dbReference type="PANTHER" id="PTHR22382:SF7">
    <property type="entry name" value="RIKEN CDNA 4921504E06 GENE"/>
    <property type="match status" value="1"/>
</dbReference>
<dbReference type="Proteomes" id="UP000030746">
    <property type="component" value="Unassembled WGS sequence"/>
</dbReference>
<reference evidence="3 4" key="1">
    <citation type="journal article" date="2013" name="Nature">
        <title>Insights into bilaterian evolution from three spiralian genomes.</title>
        <authorList>
            <person name="Simakov O."/>
            <person name="Marletaz F."/>
            <person name="Cho S.J."/>
            <person name="Edsinger-Gonzales E."/>
            <person name="Havlak P."/>
            <person name="Hellsten U."/>
            <person name="Kuo D.H."/>
            <person name="Larsson T."/>
            <person name="Lv J."/>
            <person name="Arendt D."/>
            <person name="Savage R."/>
            <person name="Osoegawa K."/>
            <person name="de Jong P."/>
            <person name="Grimwood J."/>
            <person name="Chapman J.A."/>
            <person name="Shapiro H."/>
            <person name="Aerts A."/>
            <person name="Otillar R.P."/>
            <person name="Terry A.Y."/>
            <person name="Boore J.L."/>
            <person name="Grigoriev I.V."/>
            <person name="Lindberg D.R."/>
            <person name="Seaver E.C."/>
            <person name="Weisblat D.A."/>
            <person name="Putnam N.H."/>
            <person name="Rokhsar D.S."/>
        </authorList>
    </citation>
    <scope>NUCLEOTIDE SEQUENCE [LARGE SCALE GENOMIC DNA]</scope>
</reference>
<dbReference type="InterPro" id="IPR040119">
    <property type="entry name" value="C10orf67-like"/>
</dbReference>
<dbReference type="GeneID" id="20242169"/>
<dbReference type="EMBL" id="KB200522">
    <property type="protein sequence ID" value="ESP01193.1"/>
    <property type="molecule type" value="Genomic_DNA"/>
</dbReference>
<sequence length="313" mass="36576">MAHEASATVQSTNVFNPNTMFQGLVMYKSVGVGTPKRPSLADQQKIGFFSLDRGSQTELTEVLDLKEMTEVIQILLQDVETLRKDINVTKHVMQADYEAKLQEKSLDLYCRINDKVAALEKMHEDRIDVIRKAYRQQLSDAISRVAVLYNKNLENKISKVKKKQDRESGKVDEKYRDLQNQIQKDEAVIHMLRLQLQQYQQNTFIDDQMLDEESVVSESPEINPELEELRERVVDLEDKSQRLQEQLENKKKETYKISNDMIALKEQLQKEKNFVKQLQNDKLELKQSMEQSKVSNKRLIDDEVEDFNFKDCA</sequence>
<dbReference type="InterPro" id="IPR031651">
    <property type="entry name" value="DUF4709"/>
</dbReference>
<dbReference type="KEGG" id="lgi:LOTGIDRAFT_172717"/>
<feature type="coiled-coil region" evidence="1">
    <location>
        <begin position="150"/>
        <end position="202"/>
    </location>
</feature>
<name>V4AV50_LOTGI</name>
<organism evidence="3 4">
    <name type="scientific">Lottia gigantea</name>
    <name type="common">Giant owl limpet</name>
    <dbReference type="NCBI Taxonomy" id="225164"/>
    <lineage>
        <taxon>Eukaryota</taxon>
        <taxon>Metazoa</taxon>
        <taxon>Spiralia</taxon>
        <taxon>Lophotrochozoa</taxon>
        <taxon>Mollusca</taxon>
        <taxon>Gastropoda</taxon>
        <taxon>Patellogastropoda</taxon>
        <taxon>Lottioidea</taxon>
        <taxon>Lottiidae</taxon>
        <taxon>Lottia</taxon>
    </lineage>
</organism>
<dbReference type="OMA" id="TTDHATQ"/>
<gene>
    <name evidence="3" type="ORF">LOTGIDRAFT_172717</name>
</gene>
<feature type="domain" description="DUF4709" evidence="2">
    <location>
        <begin position="37"/>
        <end position="145"/>
    </location>
</feature>
<dbReference type="OrthoDB" id="10027521at2759"/>
<dbReference type="Pfam" id="PF15821">
    <property type="entry name" value="DUF4709"/>
    <property type="match status" value="1"/>
</dbReference>
<proteinExistence type="predicted"/>
<evidence type="ECO:0000259" key="2">
    <source>
        <dbReference type="Pfam" id="PF15821"/>
    </source>
</evidence>
<evidence type="ECO:0000313" key="4">
    <source>
        <dbReference type="Proteomes" id="UP000030746"/>
    </source>
</evidence>
<dbReference type="AlphaFoldDB" id="V4AV50"/>